<organism evidence="1 2">
    <name type="scientific">Smallanthus sonchifolius</name>
    <dbReference type="NCBI Taxonomy" id="185202"/>
    <lineage>
        <taxon>Eukaryota</taxon>
        <taxon>Viridiplantae</taxon>
        <taxon>Streptophyta</taxon>
        <taxon>Embryophyta</taxon>
        <taxon>Tracheophyta</taxon>
        <taxon>Spermatophyta</taxon>
        <taxon>Magnoliopsida</taxon>
        <taxon>eudicotyledons</taxon>
        <taxon>Gunneridae</taxon>
        <taxon>Pentapetalae</taxon>
        <taxon>asterids</taxon>
        <taxon>campanulids</taxon>
        <taxon>Asterales</taxon>
        <taxon>Asteraceae</taxon>
        <taxon>Asteroideae</taxon>
        <taxon>Heliantheae alliance</taxon>
        <taxon>Millerieae</taxon>
        <taxon>Smallanthus</taxon>
    </lineage>
</organism>
<keyword evidence="2" id="KW-1185">Reference proteome</keyword>
<reference evidence="2" key="1">
    <citation type="journal article" date="2022" name="Mol. Ecol. Resour.">
        <title>The genomes of chicory, endive, great burdock and yacon provide insights into Asteraceae palaeo-polyploidization history and plant inulin production.</title>
        <authorList>
            <person name="Fan W."/>
            <person name="Wang S."/>
            <person name="Wang H."/>
            <person name="Wang A."/>
            <person name="Jiang F."/>
            <person name="Liu H."/>
            <person name="Zhao H."/>
            <person name="Xu D."/>
            <person name="Zhang Y."/>
        </authorList>
    </citation>
    <scope>NUCLEOTIDE SEQUENCE [LARGE SCALE GENOMIC DNA]</scope>
    <source>
        <strain evidence="2">cv. Yunnan</strain>
    </source>
</reference>
<dbReference type="EMBL" id="CM042021">
    <property type="protein sequence ID" value="KAI3818682.1"/>
    <property type="molecule type" value="Genomic_DNA"/>
</dbReference>
<reference evidence="1 2" key="2">
    <citation type="journal article" date="2022" name="Mol. Ecol. Resour.">
        <title>The genomes of chicory, endive, great burdock and yacon provide insights into Asteraceae paleo-polyploidization history and plant inulin production.</title>
        <authorList>
            <person name="Fan W."/>
            <person name="Wang S."/>
            <person name="Wang H."/>
            <person name="Wang A."/>
            <person name="Jiang F."/>
            <person name="Liu H."/>
            <person name="Zhao H."/>
            <person name="Xu D."/>
            <person name="Zhang Y."/>
        </authorList>
    </citation>
    <scope>NUCLEOTIDE SEQUENCE [LARGE SCALE GENOMIC DNA]</scope>
    <source>
        <strain evidence="2">cv. Yunnan</strain>
        <tissue evidence="1">Leaves</tissue>
    </source>
</reference>
<gene>
    <name evidence="1" type="ORF">L1987_12497</name>
</gene>
<dbReference type="Proteomes" id="UP001056120">
    <property type="component" value="Linkage Group LG04"/>
</dbReference>
<comment type="caution">
    <text evidence="1">The sequence shown here is derived from an EMBL/GenBank/DDBJ whole genome shotgun (WGS) entry which is preliminary data.</text>
</comment>
<protein>
    <submittedName>
        <fullName evidence="1">Uncharacterized protein</fullName>
    </submittedName>
</protein>
<evidence type="ECO:0000313" key="1">
    <source>
        <dbReference type="EMBL" id="KAI3818682.1"/>
    </source>
</evidence>
<sequence length="326" mass="37084">MECYCIRVMIILFCGFILQTWVVGKQQVPCYFIFGDSLVDNGNNNHLVTFAKATYLPHGIDFDSGPTGRFCNGRNFADLTGLSQGDRITFDEQLENHEMTLSSISDILGGPHSASTYLHKCFYHIGFGSNDYLNNYFLTSVYDTNSMFTVKEFTKALIKQYRSQILKLYNYGARKVALHGLGPIGCTPFELSRHSMDGSCVEYINKGVQLFNHRLKLLVDELNNDTSLQDAKFIYLNFYDMTMEVIQQPAVFGFRVVNKACCGMGLNNGALTCLPFEVPCPDRNKYFFWDAYHSTEAANKIASRRTYHALNQSDAYPFDIYHLVQL</sequence>
<accession>A0ACB9JHE9</accession>
<proteinExistence type="predicted"/>
<name>A0ACB9JHE9_9ASTR</name>
<evidence type="ECO:0000313" key="2">
    <source>
        <dbReference type="Proteomes" id="UP001056120"/>
    </source>
</evidence>